<dbReference type="Proteomes" id="UP001237642">
    <property type="component" value="Unassembled WGS sequence"/>
</dbReference>
<sequence length="341" mass="39361">MSVSRSIIKLEEGLEFEPMGFINKDELVMWSATSGFLYNVKNERGLEFTTQKTGAKVVTSRNVRHSITEGVVDGLSNFNGLRMYMIETADTLFREKIRKVEPIYMNVFLKYNVGENFRKSSIRGILIRFSGITMMITSTFNRKYSKARLVNGSAYIVEDSYKHNRGIISFDLSSEIFRETALPTDIWYNNDFIIEEYRGLLALIGRAVREHKYVVVIWILKVIDDNSYSWDEMSVIKEESNTFQPMGFINKEELVMWSATCGFLHNVKNECRHQLLTIPDTRVILVQSSGNFKSSIGVIVVATLGNNYERMYMIEPFHLPIRKPKMKEVALTPTNNRFKVS</sequence>
<reference evidence="2" key="1">
    <citation type="submission" date="2023-02" db="EMBL/GenBank/DDBJ databases">
        <title>Genome of toxic invasive species Heracleum sosnowskyi carries increased number of genes despite the absence of recent whole-genome duplications.</title>
        <authorList>
            <person name="Schelkunov M."/>
            <person name="Shtratnikova V."/>
            <person name="Makarenko M."/>
            <person name="Klepikova A."/>
            <person name="Omelchenko D."/>
            <person name="Novikova G."/>
            <person name="Obukhova E."/>
            <person name="Bogdanov V."/>
            <person name="Penin A."/>
            <person name="Logacheva M."/>
        </authorList>
    </citation>
    <scope>NUCLEOTIDE SEQUENCE</scope>
    <source>
        <strain evidence="2">Hsosn_3</strain>
        <tissue evidence="2">Leaf</tissue>
    </source>
</reference>
<organism evidence="2 3">
    <name type="scientific">Heracleum sosnowskyi</name>
    <dbReference type="NCBI Taxonomy" id="360622"/>
    <lineage>
        <taxon>Eukaryota</taxon>
        <taxon>Viridiplantae</taxon>
        <taxon>Streptophyta</taxon>
        <taxon>Embryophyta</taxon>
        <taxon>Tracheophyta</taxon>
        <taxon>Spermatophyta</taxon>
        <taxon>Magnoliopsida</taxon>
        <taxon>eudicotyledons</taxon>
        <taxon>Gunneridae</taxon>
        <taxon>Pentapetalae</taxon>
        <taxon>asterids</taxon>
        <taxon>campanulids</taxon>
        <taxon>Apiales</taxon>
        <taxon>Apiaceae</taxon>
        <taxon>Apioideae</taxon>
        <taxon>apioid superclade</taxon>
        <taxon>Tordylieae</taxon>
        <taxon>Tordyliinae</taxon>
        <taxon>Heracleum</taxon>
    </lineage>
</organism>
<keyword evidence="3" id="KW-1185">Reference proteome</keyword>
<feature type="domain" description="F-box associated beta-propeller type 3" evidence="1">
    <location>
        <begin position="144"/>
        <end position="260"/>
    </location>
</feature>
<dbReference type="NCBIfam" id="TIGR01640">
    <property type="entry name" value="F_box_assoc_1"/>
    <property type="match status" value="1"/>
</dbReference>
<name>A0AAD8JJL7_9APIA</name>
<comment type="caution">
    <text evidence="2">The sequence shown here is derived from an EMBL/GenBank/DDBJ whole genome shotgun (WGS) entry which is preliminary data.</text>
</comment>
<evidence type="ECO:0000313" key="2">
    <source>
        <dbReference type="EMBL" id="KAK1404963.1"/>
    </source>
</evidence>
<dbReference type="EMBL" id="JAUIZM010000001">
    <property type="protein sequence ID" value="KAK1404963.1"/>
    <property type="molecule type" value="Genomic_DNA"/>
</dbReference>
<evidence type="ECO:0000313" key="3">
    <source>
        <dbReference type="Proteomes" id="UP001237642"/>
    </source>
</evidence>
<proteinExistence type="predicted"/>
<dbReference type="InterPro" id="IPR017451">
    <property type="entry name" value="F-box-assoc_interact_dom"/>
</dbReference>
<accession>A0AAD8JJL7</accession>
<gene>
    <name evidence="2" type="ORF">POM88_004568</name>
</gene>
<dbReference type="Pfam" id="PF08268">
    <property type="entry name" value="FBA_3"/>
    <property type="match status" value="1"/>
</dbReference>
<evidence type="ECO:0000259" key="1">
    <source>
        <dbReference type="Pfam" id="PF08268"/>
    </source>
</evidence>
<reference evidence="2" key="2">
    <citation type="submission" date="2023-05" db="EMBL/GenBank/DDBJ databases">
        <authorList>
            <person name="Schelkunov M.I."/>
        </authorList>
    </citation>
    <scope>NUCLEOTIDE SEQUENCE</scope>
    <source>
        <strain evidence="2">Hsosn_3</strain>
        <tissue evidence="2">Leaf</tissue>
    </source>
</reference>
<dbReference type="AlphaFoldDB" id="A0AAD8JJL7"/>
<protein>
    <recommendedName>
        <fullName evidence="1">F-box associated beta-propeller type 3 domain-containing protein</fullName>
    </recommendedName>
</protein>
<dbReference type="InterPro" id="IPR013187">
    <property type="entry name" value="F-box-assoc_dom_typ3"/>
</dbReference>